<evidence type="ECO:0000313" key="5">
    <source>
        <dbReference type="Proteomes" id="UP001634393"/>
    </source>
</evidence>
<accession>A0ABD3U3T3</accession>
<dbReference type="PANTHER" id="PTHR33432">
    <property type="entry name" value="PROTEIN EMSY-LIKE 4"/>
    <property type="match status" value="1"/>
</dbReference>
<dbReference type="InterPro" id="IPR036142">
    <property type="entry name" value="ENT_dom-like_sf"/>
</dbReference>
<dbReference type="SMART" id="SM01191">
    <property type="entry name" value="ENT"/>
    <property type="match status" value="1"/>
</dbReference>
<dbReference type="Proteomes" id="UP001634393">
    <property type="component" value="Unassembled WGS sequence"/>
</dbReference>
<gene>
    <name evidence="4" type="ORF">ACJIZ3_001504</name>
</gene>
<proteinExistence type="predicted"/>
<keyword evidence="2" id="KW-0539">Nucleus</keyword>
<evidence type="ECO:0000256" key="2">
    <source>
        <dbReference type="ARBA" id="ARBA00023242"/>
    </source>
</evidence>
<comment type="subcellular location">
    <subcellularLocation>
        <location evidence="1">Nucleus</location>
    </subcellularLocation>
</comment>
<dbReference type="Pfam" id="PF03735">
    <property type="entry name" value="ENT"/>
    <property type="match status" value="1"/>
</dbReference>
<keyword evidence="5" id="KW-1185">Reference proteome</keyword>
<organism evidence="4 5">
    <name type="scientific">Penstemon smallii</name>
    <dbReference type="NCBI Taxonomy" id="265156"/>
    <lineage>
        <taxon>Eukaryota</taxon>
        <taxon>Viridiplantae</taxon>
        <taxon>Streptophyta</taxon>
        <taxon>Embryophyta</taxon>
        <taxon>Tracheophyta</taxon>
        <taxon>Spermatophyta</taxon>
        <taxon>Magnoliopsida</taxon>
        <taxon>eudicotyledons</taxon>
        <taxon>Gunneridae</taxon>
        <taxon>Pentapetalae</taxon>
        <taxon>asterids</taxon>
        <taxon>lamiids</taxon>
        <taxon>Lamiales</taxon>
        <taxon>Plantaginaceae</taxon>
        <taxon>Cheloneae</taxon>
        <taxon>Penstemon</taxon>
    </lineage>
</organism>
<dbReference type="EMBL" id="JBJXBP010000002">
    <property type="protein sequence ID" value="KAL3844101.1"/>
    <property type="molecule type" value="Genomic_DNA"/>
</dbReference>
<dbReference type="GO" id="GO:0005634">
    <property type="term" value="C:nucleus"/>
    <property type="evidence" value="ECO:0007669"/>
    <property type="project" value="UniProtKB-SubCell"/>
</dbReference>
<evidence type="ECO:0000313" key="4">
    <source>
        <dbReference type="EMBL" id="KAL3844101.1"/>
    </source>
</evidence>
<dbReference type="PANTHER" id="PTHR33432:SF33">
    <property type="entry name" value="OS03G0796400 PROTEIN"/>
    <property type="match status" value="1"/>
</dbReference>
<reference evidence="4 5" key="1">
    <citation type="submission" date="2024-12" db="EMBL/GenBank/DDBJ databases">
        <title>The unique morphological basis and parallel evolutionary history of personate flowers in Penstemon.</title>
        <authorList>
            <person name="Depatie T.H."/>
            <person name="Wessinger C.A."/>
        </authorList>
    </citation>
    <scope>NUCLEOTIDE SEQUENCE [LARGE SCALE GENOMIC DNA]</scope>
    <source>
        <strain evidence="4">WTNN_2</strain>
        <tissue evidence="4">Leaf</tissue>
    </source>
</reference>
<dbReference type="Gene3D" id="1.10.1240.40">
    <property type="entry name" value="ENT domain"/>
    <property type="match status" value="1"/>
</dbReference>
<dbReference type="AlphaFoldDB" id="A0ABD3U3T3"/>
<evidence type="ECO:0000256" key="1">
    <source>
        <dbReference type="ARBA" id="ARBA00004123"/>
    </source>
</evidence>
<dbReference type="InterPro" id="IPR033485">
    <property type="entry name" value="EMSY-LIKE_plant"/>
</dbReference>
<dbReference type="SUPFAM" id="SSF158639">
    <property type="entry name" value="ENT-like"/>
    <property type="match status" value="1"/>
</dbReference>
<dbReference type="PROSITE" id="PS51138">
    <property type="entry name" value="ENT"/>
    <property type="match status" value="1"/>
</dbReference>
<evidence type="ECO:0000259" key="3">
    <source>
        <dbReference type="PROSITE" id="PS51138"/>
    </source>
</evidence>
<feature type="domain" description="ENT" evidence="3">
    <location>
        <begin position="335"/>
        <end position="399"/>
    </location>
</feature>
<protein>
    <recommendedName>
        <fullName evidence="3">ENT domain-containing protein</fullName>
    </recommendedName>
</protein>
<comment type="caution">
    <text evidence="4">The sequence shown here is derived from an EMBL/GenBank/DDBJ whole genome shotgun (WGS) entry which is preliminary data.</text>
</comment>
<dbReference type="SMART" id="SM00743">
    <property type="entry name" value="Agenet"/>
    <property type="match status" value="1"/>
</dbReference>
<dbReference type="InterPro" id="IPR005491">
    <property type="entry name" value="ENT_dom"/>
</dbReference>
<sequence length="399" mass="44619">MRFKKGDKYDSYPDMASEQMVETVSRKFVRPFPPLLQGAESFFAGDIVEVFYEYSWKVATILKAPGGKNENKSNKNHLQAAAVQNQYLVRLLGCSLKLILDRSNIRMRQTWQDNNWSLMGKTSQGGEEVIVSKPLASNCYQKMNFRMPQYNARAQKQPRKDCRNTQDDAAYRDSPMISSRSLRMMSPYGSSTIEAHHGHIQKLRAIEKNGKKQRVVAAPVLEKVDAVSYPREFLGENNMHGSFKITSNGYNQIKAAKLSDVIGSSGVRSSELNSSDSDACSVGSCSITSQSPNNYCSPFIPVPCQETDILSCDAESCYGSGSERRSGSIFPYEEVEVSIHRIELHAYSSTLGALYASGPLSWEQEALLTNLRIMLHISNDEHLMEVKHLISAKTALNVR</sequence>
<dbReference type="InterPro" id="IPR014002">
    <property type="entry name" value="Agenet_dom_plant"/>
</dbReference>
<name>A0ABD3U3T3_9LAMI</name>